<dbReference type="EMBL" id="JAPJZI010000001">
    <property type="protein sequence ID" value="MDA5399955.1"/>
    <property type="molecule type" value="Genomic_DNA"/>
</dbReference>
<evidence type="ECO:0000256" key="1">
    <source>
        <dbReference type="ARBA" id="ARBA00023310"/>
    </source>
</evidence>
<dbReference type="GO" id="GO:0043751">
    <property type="term" value="F:polyphosphate:AMP phosphotransferase activity"/>
    <property type="evidence" value="ECO:0007669"/>
    <property type="project" value="InterPro"/>
</dbReference>
<dbReference type="NCBIfam" id="TIGR03708">
    <property type="entry name" value="poly_P_AMP_trns"/>
    <property type="match status" value="1"/>
</dbReference>
<keyword evidence="1" id="KW-0066">ATP synthesis</keyword>
<accession>A0A9X3ZIW1</accession>
<organism evidence="5 6">
    <name type="scientific">Hoeflea prorocentri</name>
    <dbReference type="NCBI Taxonomy" id="1922333"/>
    <lineage>
        <taxon>Bacteria</taxon>
        <taxon>Pseudomonadati</taxon>
        <taxon>Pseudomonadota</taxon>
        <taxon>Alphaproteobacteria</taxon>
        <taxon>Hyphomicrobiales</taxon>
        <taxon>Rhizobiaceae</taxon>
        <taxon>Hoeflea</taxon>
    </lineage>
</organism>
<evidence type="ECO:0000313" key="5">
    <source>
        <dbReference type="EMBL" id="MDA5399955.1"/>
    </source>
</evidence>
<dbReference type="Pfam" id="PF03976">
    <property type="entry name" value="PPK2"/>
    <property type="match status" value="2"/>
</dbReference>
<dbReference type="Gene3D" id="3.40.50.300">
    <property type="entry name" value="P-loop containing nucleotide triphosphate hydrolases"/>
    <property type="match status" value="2"/>
</dbReference>
<keyword evidence="6" id="KW-1185">Reference proteome</keyword>
<feature type="domain" description="Polyphosphate kinase-2-related" evidence="4">
    <location>
        <begin position="11"/>
        <end position="234"/>
    </location>
</feature>
<dbReference type="AlphaFoldDB" id="A0A9X3ZIW1"/>
<feature type="region of interest" description="Disordered" evidence="3">
    <location>
        <begin position="237"/>
        <end position="266"/>
    </location>
</feature>
<protein>
    <submittedName>
        <fullName evidence="5">Polyphosphate:AMP phosphotransferase</fullName>
    </submittedName>
</protein>
<evidence type="ECO:0000256" key="3">
    <source>
        <dbReference type="SAM" id="MobiDB-lite"/>
    </source>
</evidence>
<gene>
    <name evidence="5" type="primary">pap</name>
    <name evidence="5" type="ORF">OQ273_15335</name>
</gene>
<feature type="domain" description="Polyphosphate kinase-2-related" evidence="4">
    <location>
        <begin position="292"/>
        <end position="513"/>
    </location>
</feature>
<evidence type="ECO:0000256" key="2">
    <source>
        <dbReference type="ARBA" id="ARBA00024500"/>
    </source>
</evidence>
<proteinExistence type="predicted"/>
<comment type="catalytic activity">
    <reaction evidence="2">
        <text>[phosphate](n) + ATP = [phosphate](n+1) + ADP</text>
        <dbReference type="Rhea" id="RHEA:19573"/>
        <dbReference type="Rhea" id="RHEA-COMP:9859"/>
        <dbReference type="Rhea" id="RHEA-COMP:14280"/>
        <dbReference type="ChEBI" id="CHEBI:16838"/>
        <dbReference type="ChEBI" id="CHEBI:30616"/>
        <dbReference type="ChEBI" id="CHEBI:456216"/>
    </reaction>
    <physiologicalReaction direction="right-to-left" evidence="2">
        <dbReference type="Rhea" id="RHEA:19575"/>
    </physiologicalReaction>
</comment>
<dbReference type="PANTHER" id="PTHR34383:SF3">
    <property type="entry name" value="POLYPHOSPHATE:AMP PHOSPHOTRANSFERASE"/>
    <property type="match status" value="1"/>
</dbReference>
<dbReference type="GO" id="GO:0006797">
    <property type="term" value="P:polyphosphate metabolic process"/>
    <property type="evidence" value="ECO:0007669"/>
    <property type="project" value="InterPro"/>
</dbReference>
<sequence length="520" mass="60869">MFETAELGRTISKADFKRAAPDMRQQLLELQDELHRNKRFSVVLLFAGVDGGGKGETVSLLNAWMDPRWLITRAYDDIGNSNSERPEFWKYWRDLPPRGRIGMFLSAWYTRPLLEKVHDKLDEASFIKQLERIAAFERALARDGTLILKFWMHLSREAQERRLKNLENDPLTAARVTERDWEHWRLYDKFIDTAEPLISRTNRGIAPWTVVEGTDANYRAITVTNILREAIERRFRETPQADEAASQPEPPVSVKNGKAKKGQSDVVEPANDAYETAKSITVLSSLNMAKKLEKQPYKERLLDLQARLHRLHLIAKAKNRSSVLLFEGPDAAGKGGAIRRINEALDARNYQVHGIAAPTDEELARHYLWRFWRRMPRDGYVTIFDRTWYGRVLVERIEGFANEDEWRRAYAEINEFEDQLIEHGTILVKYWIHITKDEQLARFKLREKTPYKRWKLTDEDWRNRDKWGQYEQAVNDLVQYTSTSTAPWTLVEGNDKRFARVKVVETYCRQLAEALDEPFD</sequence>
<evidence type="ECO:0000313" key="6">
    <source>
        <dbReference type="Proteomes" id="UP001151234"/>
    </source>
</evidence>
<dbReference type="InterPro" id="IPR027417">
    <property type="entry name" value="P-loop_NTPase"/>
</dbReference>
<dbReference type="RefSeq" id="WP_267991368.1">
    <property type="nucleotide sequence ID" value="NZ_JAPJZI010000001.1"/>
</dbReference>
<evidence type="ECO:0000259" key="4">
    <source>
        <dbReference type="Pfam" id="PF03976"/>
    </source>
</evidence>
<dbReference type="SUPFAM" id="SSF52540">
    <property type="entry name" value="P-loop containing nucleoside triphosphate hydrolases"/>
    <property type="match status" value="2"/>
</dbReference>
<dbReference type="GO" id="GO:0006754">
    <property type="term" value="P:ATP biosynthetic process"/>
    <property type="evidence" value="ECO:0007669"/>
    <property type="project" value="UniProtKB-KW"/>
</dbReference>
<dbReference type="Proteomes" id="UP001151234">
    <property type="component" value="Unassembled WGS sequence"/>
</dbReference>
<dbReference type="PANTHER" id="PTHR34383">
    <property type="entry name" value="POLYPHOSPHATE:AMP PHOSPHOTRANSFERASE-RELATED"/>
    <property type="match status" value="1"/>
</dbReference>
<dbReference type="InterPro" id="IPR022489">
    <property type="entry name" value="PolyP_AMP_Tfrase"/>
</dbReference>
<dbReference type="InterPro" id="IPR022488">
    <property type="entry name" value="PPK2-related"/>
</dbReference>
<name>A0A9X3ZIW1_9HYPH</name>
<reference evidence="5" key="1">
    <citation type="submission" date="2022-11" db="EMBL/GenBank/DDBJ databases">
        <title>Draft genome sequence of Hoeflea poritis E7-10 and Hoeflea prorocentri PM5-8, separated from scleractinian coral Porites lutea and marine dinoflagellate.</title>
        <authorList>
            <person name="Zhang G."/>
            <person name="Wei Q."/>
            <person name="Cai L."/>
        </authorList>
    </citation>
    <scope>NUCLEOTIDE SEQUENCE</scope>
    <source>
        <strain evidence="5">PM5-8</strain>
    </source>
</reference>
<comment type="caution">
    <text evidence="5">The sequence shown here is derived from an EMBL/GenBank/DDBJ whole genome shotgun (WGS) entry which is preliminary data.</text>
</comment>